<dbReference type="EMBL" id="BPVZ01000016">
    <property type="protein sequence ID" value="GKV00807.1"/>
    <property type="molecule type" value="Genomic_DNA"/>
</dbReference>
<dbReference type="InterPro" id="IPR014710">
    <property type="entry name" value="RmlC-like_jellyroll"/>
</dbReference>
<proteinExistence type="predicted"/>
<feature type="domain" description="Cupin type-1" evidence="2">
    <location>
        <begin position="15"/>
        <end position="129"/>
    </location>
</feature>
<evidence type="ECO:0000256" key="1">
    <source>
        <dbReference type="ARBA" id="ARBA00022729"/>
    </source>
</evidence>
<dbReference type="SMART" id="SM00835">
    <property type="entry name" value="Cupin_1"/>
    <property type="match status" value="1"/>
</dbReference>
<evidence type="ECO:0000259" key="2">
    <source>
        <dbReference type="SMART" id="SM00835"/>
    </source>
</evidence>
<evidence type="ECO:0000313" key="4">
    <source>
        <dbReference type="Proteomes" id="UP001054252"/>
    </source>
</evidence>
<protein>
    <recommendedName>
        <fullName evidence="2">Cupin type-1 domain-containing protein</fullName>
    </recommendedName>
</protein>
<comment type="caution">
    <text evidence="3">The sequence shown here is derived from an EMBL/GenBank/DDBJ whole genome shotgun (WGS) entry which is preliminary data.</text>
</comment>
<evidence type="ECO:0000313" key="3">
    <source>
        <dbReference type="EMBL" id="GKV00807.1"/>
    </source>
</evidence>
<keyword evidence="1" id="KW-0732">Signal</keyword>
<dbReference type="PANTHER" id="PTHR31238">
    <property type="entry name" value="GERMIN-LIKE PROTEIN SUBFAMILY 3 MEMBER 3"/>
    <property type="match status" value="1"/>
</dbReference>
<keyword evidence="4" id="KW-1185">Reference proteome</keyword>
<dbReference type="SUPFAM" id="SSF51182">
    <property type="entry name" value="RmlC-like cupins"/>
    <property type="match status" value="1"/>
</dbReference>
<dbReference type="Gene3D" id="2.60.120.10">
    <property type="entry name" value="Jelly Rolls"/>
    <property type="match status" value="1"/>
</dbReference>
<accession>A0AAV5IPX3</accession>
<name>A0AAV5IPX3_9ROSI</name>
<reference evidence="3 4" key="1">
    <citation type="journal article" date="2021" name="Commun. Biol.">
        <title>The genome of Shorea leprosula (Dipterocarpaceae) highlights the ecological relevance of drought in aseasonal tropical rainforests.</title>
        <authorList>
            <person name="Ng K.K.S."/>
            <person name="Kobayashi M.J."/>
            <person name="Fawcett J.A."/>
            <person name="Hatakeyama M."/>
            <person name="Paape T."/>
            <person name="Ng C.H."/>
            <person name="Ang C.C."/>
            <person name="Tnah L.H."/>
            <person name="Lee C.T."/>
            <person name="Nishiyama T."/>
            <person name="Sese J."/>
            <person name="O'Brien M.J."/>
            <person name="Copetti D."/>
            <person name="Mohd Noor M.I."/>
            <person name="Ong R.C."/>
            <person name="Putra M."/>
            <person name="Sireger I.Z."/>
            <person name="Indrioko S."/>
            <person name="Kosugi Y."/>
            <person name="Izuno A."/>
            <person name="Isagi Y."/>
            <person name="Lee S.L."/>
            <person name="Shimizu K.K."/>
        </authorList>
    </citation>
    <scope>NUCLEOTIDE SEQUENCE [LARGE SCALE GENOMIC DNA]</scope>
    <source>
        <strain evidence="3">214</strain>
    </source>
</reference>
<dbReference type="Proteomes" id="UP001054252">
    <property type="component" value="Unassembled WGS sequence"/>
</dbReference>
<organism evidence="3 4">
    <name type="scientific">Rubroshorea leprosula</name>
    <dbReference type="NCBI Taxonomy" id="152421"/>
    <lineage>
        <taxon>Eukaryota</taxon>
        <taxon>Viridiplantae</taxon>
        <taxon>Streptophyta</taxon>
        <taxon>Embryophyta</taxon>
        <taxon>Tracheophyta</taxon>
        <taxon>Spermatophyta</taxon>
        <taxon>Magnoliopsida</taxon>
        <taxon>eudicotyledons</taxon>
        <taxon>Gunneridae</taxon>
        <taxon>Pentapetalae</taxon>
        <taxon>rosids</taxon>
        <taxon>malvids</taxon>
        <taxon>Malvales</taxon>
        <taxon>Dipterocarpaceae</taxon>
        <taxon>Rubroshorea</taxon>
    </lineage>
</organism>
<dbReference type="InterPro" id="IPR006045">
    <property type="entry name" value="Cupin_1"/>
</dbReference>
<dbReference type="Pfam" id="PF00190">
    <property type="entry name" value="Cupin_1"/>
    <property type="match status" value="1"/>
</dbReference>
<dbReference type="InterPro" id="IPR011051">
    <property type="entry name" value="RmlC_Cupin_sf"/>
</dbReference>
<sequence>MQLTFVWETSKAQHLRLATYAKTLQRSLTARLSAARLDFAPGGVIPMHTHPSATEFLVVAHGHITAGFISSSDTLKYVSLNAGKRPSLAFVSFNSPDPGLRILDFVLFADDLPTELVATTTFLDDAQVKKLKHILGGSS</sequence>
<gene>
    <name evidence="3" type="ORF">SLEP1_g13432</name>
</gene>
<dbReference type="AlphaFoldDB" id="A0AAV5IPX3"/>